<dbReference type="AlphaFoldDB" id="A0A329TU44"/>
<protein>
    <submittedName>
        <fullName evidence="2">PEP phosphonomutase</fullName>
    </submittedName>
</protein>
<dbReference type="SUPFAM" id="SSF51366">
    <property type="entry name" value="Ribulose-phoshate binding barrel"/>
    <property type="match status" value="1"/>
</dbReference>
<accession>A0A329TU44</accession>
<evidence type="ECO:0000313" key="2">
    <source>
        <dbReference type="EMBL" id="RAW52156.1"/>
    </source>
</evidence>
<name>A0A329TU44_9FIRM</name>
<dbReference type="InterPro" id="IPR011060">
    <property type="entry name" value="RibuloseP-bd_barrel"/>
</dbReference>
<dbReference type="InterPro" id="IPR057238">
    <property type="entry name" value="DUF7916"/>
</dbReference>
<dbReference type="EMBL" id="PRKZ01000001">
    <property type="protein sequence ID" value="RAW52156.1"/>
    <property type="molecule type" value="Genomic_DNA"/>
</dbReference>
<gene>
    <name evidence="2" type="ORF">C4N25_01725</name>
</gene>
<evidence type="ECO:0000259" key="1">
    <source>
        <dbReference type="Pfam" id="PF25509"/>
    </source>
</evidence>
<dbReference type="Pfam" id="PF25509">
    <property type="entry name" value="DUF7916"/>
    <property type="match status" value="1"/>
</dbReference>
<proteinExistence type="predicted"/>
<feature type="domain" description="DUF7916" evidence="1">
    <location>
        <begin position="6"/>
        <end position="307"/>
    </location>
</feature>
<dbReference type="Proteomes" id="UP000251634">
    <property type="component" value="Unassembled WGS sequence"/>
</dbReference>
<organism evidence="2 3">
    <name type="scientific">Faecalibacterium prausnitzii</name>
    <dbReference type="NCBI Taxonomy" id="853"/>
    <lineage>
        <taxon>Bacteria</taxon>
        <taxon>Bacillati</taxon>
        <taxon>Bacillota</taxon>
        <taxon>Clostridia</taxon>
        <taxon>Eubacteriales</taxon>
        <taxon>Oscillospiraceae</taxon>
        <taxon>Faecalibacterium</taxon>
    </lineage>
</organism>
<comment type="caution">
    <text evidence="2">The sequence shown here is derived from an EMBL/GenBank/DDBJ whole genome shotgun (WGS) entry which is preliminary data.</text>
</comment>
<sequence>MAKRMLDCCASDFAQFTKADLLESIQKSEGRVIACETIGSVQPLLGNVTNAEFAASMGADILLLNLFDVQKPVIHGLPPVEPGETIRLLKKLTGRPIGINLEPVADDAEIETDPMWAMSAGRRATVENALRAKKLGIDFVLLTGNPGVGVTNTAIEQTLRRFKEAVGDSIVLAAGKMHAAGILSEAAENIMTEQDIASFVEAGADIILLPAPGTVPGITQEYAQRLITCAHQHGALTITSIGTSQEGADTDTIKRIALMCKMAGTDIHHLGDTGYFGMALPENIMAYSIAVRGVRHTYHRMACSIAR</sequence>
<reference evidence="2 3" key="1">
    <citation type="submission" date="2018-02" db="EMBL/GenBank/DDBJ databases">
        <title>Complete genome sequencing of Faecalibacterium prausnitzii strains isolated from the human gut.</title>
        <authorList>
            <person name="Fitzgerald B.C."/>
            <person name="Shkoporov A.N."/>
            <person name="Ross P.R."/>
            <person name="Hill C."/>
        </authorList>
    </citation>
    <scope>NUCLEOTIDE SEQUENCE [LARGE SCALE GENOMIC DNA]</scope>
    <source>
        <strain evidence="2 3">APC942/8-14-2</strain>
    </source>
</reference>
<dbReference type="RefSeq" id="WP_112114741.1">
    <property type="nucleotide sequence ID" value="NZ_PRKZ01000001.1"/>
</dbReference>
<evidence type="ECO:0000313" key="3">
    <source>
        <dbReference type="Proteomes" id="UP000251634"/>
    </source>
</evidence>